<organism evidence="2 3">
    <name type="scientific">Phasianus colchicus</name>
    <name type="common">Common pheasant</name>
    <dbReference type="NCBI Taxonomy" id="9054"/>
    <lineage>
        <taxon>Eukaryota</taxon>
        <taxon>Metazoa</taxon>
        <taxon>Chordata</taxon>
        <taxon>Craniata</taxon>
        <taxon>Vertebrata</taxon>
        <taxon>Euteleostomi</taxon>
        <taxon>Archelosauria</taxon>
        <taxon>Archosauria</taxon>
        <taxon>Dinosauria</taxon>
        <taxon>Saurischia</taxon>
        <taxon>Theropoda</taxon>
        <taxon>Coelurosauria</taxon>
        <taxon>Aves</taxon>
        <taxon>Neognathae</taxon>
        <taxon>Galloanserae</taxon>
        <taxon>Galliformes</taxon>
        <taxon>Phasianidae</taxon>
        <taxon>Phasianinae</taxon>
        <taxon>Phasianus</taxon>
    </lineage>
</organism>
<feature type="transmembrane region" description="Helical" evidence="1">
    <location>
        <begin position="46"/>
        <end position="69"/>
    </location>
</feature>
<reference evidence="2" key="2">
    <citation type="submission" date="2025-09" db="UniProtKB">
        <authorList>
            <consortium name="Ensembl"/>
        </authorList>
    </citation>
    <scope>IDENTIFICATION</scope>
</reference>
<dbReference type="Ensembl" id="ENSPCLT00000010906.1">
    <property type="protein sequence ID" value="ENSPCLP00000007954.1"/>
    <property type="gene ID" value="ENSPCLG00000006656.1"/>
</dbReference>
<dbReference type="Proteomes" id="UP000472261">
    <property type="component" value="Unplaced"/>
</dbReference>
<keyword evidence="3" id="KW-1185">Reference proteome</keyword>
<keyword evidence="1" id="KW-0812">Transmembrane</keyword>
<name>A0A669PIN5_PHACC</name>
<dbReference type="AlphaFoldDB" id="A0A669PIN5"/>
<proteinExistence type="predicted"/>
<evidence type="ECO:0000313" key="2">
    <source>
        <dbReference type="Ensembl" id="ENSPCLP00000007954.1"/>
    </source>
</evidence>
<sequence length="91" mass="10712">MIVKNKLLEIYEIHYDILGFRINFCLYTPQILIIFPLHFFFSFLDITMFLAIVCVRTCVHVIYVAVIFVSSSCNLHFSPILNTLVWQPKLL</sequence>
<keyword evidence="1" id="KW-1133">Transmembrane helix</keyword>
<accession>A0A669PIN5</accession>
<keyword evidence="1" id="KW-0472">Membrane</keyword>
<protein>
    <submittedName>
        <fullName evidence="2">Uncharacterized protein</fullName>
    </submittedName>
</protein>
<evidence type="ECO:0000313" key="3">
    <source>
        <dbReference type="Proteomes" id="UP000472261"/>
    </source>
</evidence>
<reference evidence="2" key="1">
    <citation type="submission" date="2025-08" db="UniProtKB">
        <authorList>
            <consortium name="Ensembl"/>
        </authorList>
    </citation>
    <scope>IDENTIFICATION</scope>
</reference>
<evidence type="ECO:0000256" key="1">
    <source>
        <dbReference type="SAM" id="Phobius"/>
    </source>
</evidence>
<dbReference type="OMA" id="MFLAIVC"/>
<feature type="transmembrane region" description="Helical" evidence="1">
    <location>
        <begin position="20"/>
        <end position="40"/>
    </location>
</feature>